<reference evidence="2 3" key="1">
    <citation type="submission" date="2015-09" db="EMBL/GenBank/DDBJ databases">
        <title>Trachymyrmex cornetzi WGS genome.</title>
        <authorList>
            <person name="Nygaard S."/>
            <person name="Hu H."/>
            <person name="Boomsma J."/>
            <person name="Zhang G."/>
        </authorList>
    </citation>
    <scope>NUCLEOTIDE SEQUENCE [LARGE SCALE GENOMIC DNA]</scope>
    <source>
        <strain evidence="2">Tcor2-1</strain>
        <tissue evidence="2">Whole body</tissue>
    </source>
</reference>
<protein>
    <submittedName>
        <fullName evidence="2">Uncharacterized protein</fullName>
    </submittedName>
</protein>
<dbReference type="Proteomes" id="UP000078492">
    <property type="component" value="Unassembled WGS sequence"/>
</dbReference>
<feature type="region of interest" description="Disordered" evidence="1">
    <location>
        <begin position="46"/>
        <end position="67"/>
    </location>
</feature>
<evidence type="ECO:0000256" key="1">
    <source>
        <dbReference type="SAM" id="MobiDB-lite"/>
    </source>
</evidence>
<dbReference type="AlphaFoldDB" id="A0A195E3J4"/>
<gene>
    <name evidence="2" type="ORF">ALC57_08117</name>
</gene>
<evidence type="ECO:0000313" key="3">
    <source>
        <dbReference type="Proteomes" id="UP000078492"/>
    </source>
</evidence>
<sequence>MGRQGNKKYGFIDNKILFWPTVAERHGYTCIPVHRPFRGDKQLRNGLLKKEKGSRGGTTSRSNESVTNSFVRSGAPLLRREGNPLRRATAVPVARVCIGAVESISVDSGRRATPTGRTVNPQDAYPFRDIERAPGIVTTYSSTTIAISRKEHFRVTGSPCDSGHVN</sequence>
<feature type="compositionally biased region" description="Polar residues" evidence="1">
    <location>
        <begin position="57"/>
        <end position="67"/>
    </location>
</feature>
<keyword evidence="3" id="KW-1185">Reference proteome</keyword>
<dbReference type="EMBL" id="KQ979701">
    <property type="protein sequence ID" value="KYN19641.1"/>
    <property type="molecule type" value="Genomic_DNA"/>
</dbReference>
<evidence type="ECO:0000313" key="2">
    <source>
        <dbReference type="EMBL" id="KYN19641.1"/>
    </source>
</evidence>
<proteinExistence type="predicted"/>
<name>A0A195E3J4_9HYME</name>
<accession>A0A195E3J4</accession>
<organism evidence="2 3">
    <name type="scientific">Trachymyrmex cornetzi</name>
    <dbReference type="NCBI Taxonomy" id="471704"/>
    <lineage>
        <taxon>Eukaryota</taxon>
        <taxon>Metazoa</taxon>
        <taxon>Ecdysozoa</taxon>
        <taxon>Arthropoda</taxon>
        <taxon>Hexapoda</taxon>
        <taxon>Insecta</taxon>
        <taxon>Pterygota</taxon>
        <taxon>Neoptera</taxon>
        <taxon>Endopterygota</taxon>
        <taxon>Hymenoptera</taxon>
        <taxon>Apocrita</taxon>
        <taxon>Aculeata</taxon>
        <taxon>Formicoidea</taxon>
        <taxon>Formicidae</taxon>
        <taxon>Myrmicinae</taxon>
        <taxon>Trachymyrmex</taxon>
    </lineage>
</organism>